<name>A0A328B1Q2_9CAUL</name>
<feature type="signal peptide" evidence="5">
    <location>
        <begin position="1"/>
        <end position="28"/>
    </location>
</feature>
<dbReference type="Proteomes" id="UP000249842">
    <property type="component" value="Unassembled WGS sequence"/>
</dbReference>
<keyword evidence="5" id="KW-0732">Signal</keyword>
<evidence type="ECO:0000256" key="2">
    <source>
        <dbReference type="ARBA" id="ARBA00008681"/>
    </source>
</evidence>
<evidence type="ECO:0000313" key="7">
    <source>
        <dbReference type="EMBL" id="RAK61382.1"/>
    </source>
</evidence>
<gene>
    <name evidence="7" type="ORF">DJ021_17020</name>
</gene>
<dbReference type="EMBL" id="QFYP01000001">
    <property type="protein sequence ID" value="RAK61382.1"/>
    <property type="molecule type" value="Genomic_DNA"/>
</dbReference>
<comment type="similarity">
    <text evidence="2">Belongs to the rickettsiale 17 kDa surface antigen family.</text>
</comment>
<reference evidence="8" key="1">
    <citation type="submission" date="2018-05" db="EMBL/GenBank/DDBJ databases">
        <authorList>
            <person name="Li X."/>
        </authorList>
    </citation>
    <scope>NUCLEOTIDE SEQUENCE [LARGE SCALE GENOMIC DNA]</scope>
    <source>
        <strain evidence="8">HKS-05</strain>
    </source>
</reference>
<accession>A0A328B1Q2</accession>
<evidence type="ECO:0000256" key="4">
    <source>
        <dbReference type="ARBA" id="ARBA00023288"/>
    </source>
</evidence>
<dbReference type="OrthoDB" id="7204750at2"/>
<organism evidence="7 8">
    <name type="scientific">Phenylobacterium hankyongense</name>
    <dbReference type="NCBI Taxonomy" id="1813876"/>
    <lineage>
        <taxon>Bacteria</taxon>
        <taxon>Pseudomonadati</taxon>
        <taxon>Pseudomonadota</taxon>
        <taxon>Alphaproteobacteria</taxon>
        <taxon>Caulobacterales</taxon>
        <taxon>Caulobacteraceae</taxon>
        <taxon>Phenylobacterium</taxon>
    </lineage>
</organism>
<dbReference type="Pfam" id="PF05433">
    <property type="entry name" value="Rick_17kDa_Anti"/>
    <property type="match status" value="1"/>
</dbReference>
<dbReference type="AlphaFoldDB" id="A0A328B1Q2"/>
<sequence length="199" mass="20197">MSKSSIFAKVAFAAIAGAMALGGSAASAQPYGGPAPAYGGGYDPCQREASGRGIVGALVGGGLGATVGSQMAASGHRTDGSLLGGVLGALAGAKVGNSSAACNSAPPPPLPPPPPRADYGAPYAQGYDMPPPPPYRYGSRVEEVYVYGHRGERLRIVDRPPGADGCTLAESPIYMPDGRVQKRFVRVCQDSSGRYQVVD</sequence>
<comment type="subcellular location">
    <subcellularLocation>
        <location evidence="1">Cell outer membrane</location>
        <topology evidence="1">Lipid-anchor</topology>
    </subcellularLocation>
</comment>
<proteinExistence type="inferred from homology"/>
<dbReference type="RefSeq" id="WP_111458674.1">
    <property type="nucleotide sequence ID" value="NZ_QFYP01000001.1"/>
</dbReference>
<evidence type="ECO:0000256" key="1">
    <source>
        <dbReference type="ARBA" id="ARBA00004459"/>
    </source>
</evidence>
<keyword evidence="4" id="KW-0449">Lipoprotein</keyword>
<evidence type="ECO:0000259" key="6">
    <source>
        <dbReference type="Pfam" id="PF05433"/>
    </source>
</evidence>
<protein>
    <recommendedName>
        <fullName evidence="3">17 kDa surface antigen</fullName>
    </recommendedName>
</protein>
<dbReference type="InterPro" id="IPR008816">
    <property type="entry name" value="Gly_zipper_2TM_dom"/>
</dbReference>
<feature type="chain" id="PRO_5016422634" description="17 kDa surface antigen" evidence="5">
    <location>
        <begin position="29"/>
        <end position="199"/>
    </location>
</feature>
<feature type="domain" description="Glycine zipper 2TM" evidence="6">
    <location>
        <begin position="56"/>
        <end position="96"/>
    </location>
</feature>
<comment type="caution">
    <text evidence="7">The sequence shown here is derived from an EMBL/GenBank/DDBJ whole genome shotgun (WGS) entry which is preliminary data.</text>
</comment>
<evidence type="ECO:0000313" key="8">
    <source>
        <dbReference type="Proteomes" id="UP000249842"/>
    </source>
</evidence>
<evidence type="ECO:0000256" key="3">
    <source>
        <dbReference type="ARBA" id="ARBA00015281"/>
    </source>
</evidence>
<evidence type="ECO:0000256" key="5">
    <source>
        <dbReference type="SAM" id="SignalP"/>
    </source>
</evidence>
<dbReference type="GO" id="GO:0009279">
    <property type="term" value="C:cell outer membrane"/>
    <property type="evidence" value="ECO:0007669"/>
    <property type="project" value="UniProtKB-SubCell"/>
</dbReference>
<keyword evidence="8" id="KW-1185">Reference proteome</keyword>